<accession>M3Z6C0</accession>
<feature type="region of interest" description="Disordered" evidence="1">
    <location>
        <begin position="41"/>
        <end position="73"/>
    </location>
</feature>
<evidence type="ECO:0000313" key="2">
    <source>
        <dbReference type="Ensembl" id="ENSMPUP00000019133.1"/>
    </source>
</evidence>
<proteinExistence type="predicted"/>
<dbReference type="EMBL" id="AEYP01069597">
    <property type="status" value="NOT_ANNOTATED_CDS"/>
    <property type="molecule type" value="Genomic_DNA"/>
</dbReference>
<dbReference type="Ensembl" id="ENSMPUT00000019409.1">
    <property type="protein sequence ID" value="ENSMPUP00000019133.1"/>
    <property type="gene ID" value="ENSMPUG00000019257.1"/>
</dbReference>
<dbReference type="AlphaFoldDB" id="M3Z6C0"/>
<protein>
    <submittedName>
        <fullName evidence="2">Uncharacterized protein</fullName>
    </submittedName>
</protein>
<feature type="compositionally biased region" description="Basic residues" evidence="1">
    <location>
        <begin position="47"/>
        <end position="58"/>
    </location>
</feature>
<dbReference type="HOGENOM" id="CLU_647153_0_0_1"/>
<dbReference type="InParanoid" id="M3Z6C0"/>
<evidence type="ECO:0000256" key="1">
    <source>
        <dbReference type="SAM" id="MobiDB-lite"/>
    </source>
</evidence>
<feature type="region of interest" description="Disordered" evidence="1">
    <location>
        <begin position="1"/>
        <end position="28"/>
    </location>
</feature>
<sequence>MGNRAKIGDGVQSQRRTDSSGRGRQRGRTCHCGSWAFLMPRPQIKQPHPRYAGRRKGPRPTPVPPASARCTDGQQPPATLSWLFRTQPCTARPCVSTARRTRCVSVPRRCGTPETQQHGGALGSLWTRHAPRHGHHTRAHACTHVTRKCVHICVCALVHSHVHTLVCAHPHVYSCARIAICTHTCADGCAHPHSASVLCVHLHPCASMCTHTSCAHMRVCACCAHVWSVCVRAHLQMPTHMHTPTHTFAHTHTGAHMHTDPDMWVCISVRMHTCTHSLWRIDVTHTSVSTRTHKCTHTCVHTVTGTSTVLSIIRLRVHAHSYTRVHTPTRVHPCYAHAHKRDDVQTSLLRARSKPVWDLPAGWGPVSGQDVLTRAAATLHALQVADELLGFHLVAPPVGDPRPQLCVPVHNAVLLVGQNDLLAA</sequence>
<name>M3Z6C0_MUSPF</name>
<reference evidence="2" key="1">
    <citation type="submission" date="2024-06" db="UniProtKB">
        <authorList>
            <consortium name="Ensembl"/>
        </authorList>
    </citation>
    <scope>IDENTIFICATION</scope>
</reference>
<organism evidence="2">
    <name type="scientific">Mustela putorius furo</name>
    <name type="common">European domestic ferret</name>
    <name type="synonym">Mustela furo</name>
    <dbReference type="NCBI Taxonomy" id="9669"/>
    <lineage>
        <taxon>Eukaryota</taxon>
        <taxon>Metazoa</taxon>
        <taxon>Chordata</taxon>
        <taxon>Craniata</taxon>
        <taxon>Vertebrata</taxon>
        <taxon>Euteleostomi</taxon>
        <taxon>Mammalia</taxon>
        <taxon>Eutheria</taxon>
        <taxon>Laurasiatheria</taxon>
        <taxon>Carnivora</taxon>
        <taxon>Caniformia</taxon>
        <taxon>Musteloidea</taxon>
        <taxon>Mustelidae</taxon>
        <taxon>Mustelinae</taxon>
        <taxon>Mustela</taxon>
    </lineage>
</organism>